<keyword evidence="3" id="KW-1185">Reference proteome</keyword>
<comment type="caution">
    <text evidence="2">The sequence shown here is derived from an EMBL/GenBank/DDBJ whole genome shotgun (WGS) entry which is preliminary data.</text>
</comment>
<dbReference type="SMART" id="SM00953">
    <property type="entry name" value="RES"/>
    <property type="match status" value="1"/>
</dbReference>
<dbReference type="Proteomes" id="UP000818323">
    <property type="component" value="Unassembled WGS sequence"/>
</dbReference>
<dbReference type="EMBL" id="JAAAXJ010000029">
    <property type="protein sequence ID" value="NBJ27170.1"/>
    <property type="molecule type" value="Genomic_DNA"/>
</dbReference>
<dbReference type="InterPro" id="IPR014914">
    <property type="entry name" value="RES_dom"/>
</dbReference>
<accession>A0ABW9Z3Y8</accession>
<feature type="domain" description="RES" evidence="1">
    <location>
        <begin position="43"/>
        <end position="178"/>
    </location>
</feature>
<protein>
    <submittedName>
        <fullName evidence="2">RES domain-containing protein</fullName>
    </submittedName>
</protein>
<evidence type="ECO:0000313" key="3">
    <source>
        <dbReference type="Proteomes" id="UP000818323"/>
    </source>
</evidence>
<reference evidence="2 3" key="1">
    <citation type="submission" date="2020-01" db="EMBL/GenBank/DDBJ databases">
        <title>Microvirga sp. nov., an arsenate reduction bacterium isolated from Tibet hotspring sediments.</title>
        <authorList>
            <person name="Yuan C.-G."/>
        </authorList>
    </citation>
    <scope>NUCLEOTIDE SEQUENCE [LARGE SCALE GENOMIC DNA]</scope>
    <source>
        <strain evidence="2 3">SYSU G3D203</strain>
    </source>
</reference>
<name>A0ABW9Z3Y8_9HYPH</name>
<evidence type="ECO:0000313" key="2">
    <source>
        <dbReference type="EMBL" id="NBJ27170.1"/>
    </source>
</evidence>
<organism evidence="2 3">
    <name type="scientific">Microvirga arsenatis</name>
    <dbReference type="NCBI Taxonomy" id="2692265"/>
    <lineage>
        <taxon>Bacteria</taxon>
        <taxon>Pseudomonadati</taxon>
        <taxon>Pseudomonadota</taxon>
        <taxon>Alphaproteobacteria</taxon>
        <taxon>Hyphomicrobiales</taxon>
        <taxon>Methylobacteriaceae</taxon>
        <taxon>Microvirga</taxon>
    </lineage>
</organism>
<evidence type="ECO:0000259" key="1">
    <source>
        <dbReference type="SMART" id="SM00953"/>
    </source>
</evidence>
<dbReference type="Pfam" id="PF08808">
    <property type="entry name" value="RES"/>
    <property type="match status" value="1"/>
</dbReference>
<gene>
    <name evidence="2" type="ORF">GR303_22875</name>
</gene>
<dbReference type="RefSeq" id="WP_161726531.1">
    <property type="nucleotide sequence ID" value="NZ_JAAAXI010000038.1"/>
</dbReference>
<sequence length="202" mass="22307">MPPHATPPLPPAWLNSSKLPVEVVSAGTSLFRVHRHTFDPVFFGPGAGKPAAYRFDAPNGEYGVLYIGFELESAFVETLLRNPAVRLVSQSEIDERHWTEFQTTRELRLAMMHGNGLSTMGATAIVTSGGYPRSRAWSHAIWSHPDSVDGIAYQSKHDPERKCIALFDRAADAINLHNGPQPFNTSWIAETLKHYGKGLDVS</sequence>
<proteinExistence type="predicted"/>